<evidence type="ECO:0000259" key="2">
    <source>
        <dbReference type="Pfam" id="PF21034"/>
    </source>
</evidence>
<dbReference type="InterPro" id="IPR048382">
    <property type="entry name" value="BCAS3_WD40"/>
</dbReference>
<feature type="region of interest" description="Disordered" evidence="1">
    <location>
        <begin position="518"/>
        <end position="538"/>
    </location>
</feature>
<comment type="caution">
    <text evidence="3">The sequence shown here is derived from an EMBL/GenBank/DDBJ whole genome shotgun (WGS) entry which is preliminary data.</text>
</comment>
<feature type="compositionally biased region" description="Low complexity" evidence="1">
    <location>
        <begin position="1622"/>
        <end position="1634"/>
    </location>
</feature>
<organism evidence="3 4">
    <name type="scientific">Hohenbuehelia grisea</name>
    <dbReference type="NCBI Taxonomy" id="104357"/>
    <lineage>
        <taxon>Eukaryota</taxon>
        <taxon>Fungi</taxon>
        <taxon>Dikarya</taxon>
        <taxon>Basidiomycota</taxon>
        <taxon>Agaricomycotina</taxon>
        <taxon>Agaricomycetes</taxon>
        <taxon>Agaricomycetidae</taxon>
        <taxon>Agaricales</taxon>
        <taxon>Pleurotineae</taxon>
        <taxon>Pleurotaceae</taxon>
        <taxon>Hohenbuehelia</taxon>
    </lineage>
</organism>
<feature type="region of interest" description="Disordered" evidence="1">
    <location>
        <begin position="899"/>
        <end position="946"/>
    </location>
</feature>
<feature type="compositionally biased region" description="Low complexity" evidence="1">
    <location>
        <begin position="919"/>
        <end position="936"/>
    </location>
</feature>
<feature type="region of interest" description="Disordered" evidence="1">
    <location>
        <begin position="972"/>
        <end position="1001"/>
    </location>
</feature>
<feature type="compositionally biased region" description="Gly residues" evidence="1">
    <location>
        <begin position="1328"/>
        <end position="1339"/>
    </location>
</feature>
<feature type="region of interest" description="Disordered" evidence="1">
    <location>
        <begin position="1067"/>
        <end position="1106"/>
    </location>
</feature>
<evidence type="ECO:0000313" key="4">
    <source>
        <dbReference type="Proteomes" id="UP001556367"/>
    </source>
</evidence>
<feature type="compositionally biased region" description="Low complexity" evidence="1">
    <location>
        <begin position="1067"/>
        <end position="1099"/>
    </location>
</feature>
<name>A0ABR3IZN0_9AGAR</name>
<feature type="compositionally biased region" description="Basic and acidic residues" evidence="1">
    <location>
        <begin position="356"/>
        <end position="383"/>
    </location>
</feature>
<feature type="compositionally biased region" description="Pro residues" evidence="1">
    <location>
        <begin position="46"/>
        <end position="55"/>
    </location>
</feature>
<dbReference type="PANTHER" id="PTHR13268">
    <property type="entry name" value="BREAST CARCINOMA AMPLIFIED SEQUENCE 3"/>
    <property type="match status" value="1"/>
</dbReference>
<dbReference type="SUPFAM" id="SSF82171">
    <property type="entry name" value="DPP6 N-terminal domain-like"/>
    <property type="match status" value="1"/>
</dbReference>
<dbReference type="EMBL" id="JASNQZ010000012">
    <property type="protein sequence ID" value="KAL0948774.1"/>
    <property type="molecule type" value="Genomic_DNA"/>
</dbReference>
<feature type="compositionally biased region" description="Low complexity" evidence="1">
    <location>
        <begin position="314"/>
        <end position="327"/>
    </location>
</feature>
<gene>
    <name evidence="3" type="ORF">HGRIS_008904</name>
</gene>
<accession>A0ABR3IZN0</accession>
<dbReference type="PANTHER" id="PTHR13268:SF0">
    <property type="entry name" value="BCAS3 MICROTUBULE ASSOCIATED CELL MIGRATION FACTOR"/>
    <property type="match status" value="1"/>
</dbReference>
<feature type="compositionally biased region" description="Low complexity" evidence="1">
    <location>
        <begin position="899"/>
        <end position="908"/>
    </location>
</feature>
<feature type="compositionally biased region" description="Pro residues" evidence="1">
    <location>
        <begin position="124"/>
        <end position="135"/>
    </location>
</feature>
<feature type="compositionally biased region" description="Low complexity" evidence="1">
    <location>
        <begin position="1604"/>
        <end position="1615"/>
    </location>
</feature>
<feature type="region of interest" description="Disordered" evidence="1">
    <location>
        <begin position="1309"/>
        <end position="1345"/>
    </location>
</feature>
<feature type="compositionally biased region" description="Basic and acidic residues" evidence="1">
    <location>
        <begin position="227"/>
        <end position="242"/>
    </location>
</feature>
<proteinExistence type="predicted"/>
<feature type="compositionally biased region" description="Basic and acidic residues" evidence="1">
    <location>
        <begin position="87"/>
        <end position="102"/>
    </location>
</feature>
<feature type="region of interest" description="Disordered" evidence="1">
    <location>
        <begin position="297"/>
        <end position="400"/>
    </location>
</feature>
<feature type="region of interest" description="Disordered" evidence="1">
    <location>
        <begin position="1593"/>
        <end position="1657"/>
    </location>
</feature>
<keyword evidence="4" id="KW-1185">Reference proteome</keyword>
<feature type="region of interest" description="Disordered" evidence="1">
    <location>
        <begin position="412"/>
        <end position="437"/>
    </location>
</feature>
<dbReference type="InterPro" id="IPR011044">
    <property type="entry name" value="Quino_amine_DH_bsu"/>
</dbReference>
<feature type="region of interest" description="Disordered" evidence="1">
    <location>
        <begin position="1689"/>
        <end position="1713"/>
    </location>
</feature>
<feature type="compositionally biased region" description="Basic residues" evidence="1">
    <location>
        <begin position="1702"/>
        <end position="1713"/>
    </location>
</feature>
<dbReference type="InterPro" id="IPR045142">
    <property type="entry name" value="BCAS3-like"/>
</dbReference>
<feature type="compositionally biased region" description="Basic residues" evidence="1">
    <location>
        <begin position="9"/>
        <end position="23"/>
    </location>
</feature>
<evidence type="ECO:0000256" key="1">
    <source>
        <dbReference type="SAM" id="MobiDB-lite"/>
    </source>
</evidence>
<feature type="compositionally biased region" description="Gly residues" evidence="1">
    <location>
        <begin position="303"/>
        <end position="313"/>
    </location>
</feature>
<reference evidence="4" key="1">
    <citation type="submission" date="2024-06" db="EMBL/GenBank/DDBJ databases">
        <title>Multi-omics analyses provide insights into the biosynthesis of the anticancer antibiotic pleurotin in Hohenbuehelia grisea.</title>
        <authorList>
            <person name="Weaver J.A."/>
            <person name="Alberti F."/>
        </authorList>
    </citation>
    <scope>NUCLEOTIDE SEQUENCE [LARGE SCALE GENOMIC DNA]</scope>
    <source>
        <strain evidence="4">T-177</strain>
    </source>
</reference>
<feature type="region of interest" description="Disordered" evidence="1">
    <location>
        <begin position="182"/>
        <end position="245"/>
    </location>
</feature>
<sequence>MPGPNTPNARKKKNAAKLRAKHITHQEERSQPPSDIDREPQSSSPPSIPPSPLVPPLINLDYHDSDPPPADILVPQPIAYVDEWPVEEPKYTQEEVDPKSPPREPSLSPIPSPSTPPDYHYPAPVLPPLSPPPIPDAYNEQPAPPSPSSLSASPPPKDKALSPLIHDADLGAGVSLRLWEDGAPRPERIPNFDIESEMDREADGLRPSVAKSPKRDASGVAMGRRRMVAEDGDMRVTDEGRVVDAVPAHTRSPVLARPPSMLESLSRTVRGYVPSSVSMSIPVPSAAPSPPLVSRPVSFGSFLGQGQGQGQGGVQRDQGAQGQRDQGTSPPPQRTEGEYRRNRGGQDGYGYGYGRGYEHPRDDLGYEDARRPYADTDTYERNQRTAGKRTFGAGQGQDPDTVYARDVYTQSSRPTTTTTYGAGAPSGLATTYPRSPSSVSGGVGGGVGGGAGGVGGWGGGGGASGYDAIAWSRWDVLGDRRLLILGYASPGGLQIWDCTDLGSIRELLNLGKPDDAGYGHGPSAATRAQQASSEGGDDSDVVAWGAVTYAAVLPAPPPHAVAEDALGAQRPLIGVVTTIDDESVLVVYSLRSHRVVRRLAYNGLLNFQANGKFIVLATQSPPTLHILSSATLSLLTTVSSTSLAAFVPSSSSSSSSAFNVLPSHRTSVSVPHIDINNNHNNDYTHNNSNFNTTNINASITSNASYTQNYYNNNIINTNNASSGNGSGSAGGARREPYPVYALSGRLLAYASPAPRMADTLYGSATTPAARRTSAASTSLSVFAANVTGGGGAGGSGASGGVEPGSAGGSTASTAAAAAAALVQAELGSAARKVGGSMLSGMKSLGGMAYAAALSKAGLTVASPGGGVVGAGSGSTGGGGAGGGGGVGVGGAANRFFSRSAPAATASPSEAGRGRRYSMASAAGGEESGSGDSVGASPGSGQRREGVVEPVTGGAQERGYFVTVVDLAPLLPAANGGTGAQGVRKGQGLTSRESSAPAPAPSLVPTVISEFQASRHQRIAGLHFSADGSEVLVVPKDGQTVQTFRIRPVPASRRTLWARIQAGEDKAAAAAASSSPSAKGVANTTGSPGAPLSGPSSTAPHVSGIAPQEPPLHVYDLRRGRTSAVVEGVEWTADGRWVAFGTWNRTVHVFPVNPYGGKPDVRSHLEGVVRNVADVQPLSVEVKALARLHVGKGIAPGQPKLPLTFTFLHASDPIPNNLRFAPATSPPQSVMRYGSAGSSNAGTDYADPLASPRRAAASVGRGPGNFQDVLMFDPMDGALVLQRIVVAAERGDGKLPTPVQQSLNALGMTSRSAPRMGGAGPLASSPPRGGAGAGGEGSGSGPRARALSGLSRMMDAAPSLIASGQGEERLVGKDTQVAYWNLRRSRDWGEVRRPVGEEAKARPGQARRPSADWHAQAELTTHSKSRGLLHRSIYLSHQFSFHTLGEDYHALIRRFKFDIGGAKIEFRKEVEASLATGGGGESFVEGFAGPSGIRRASSSFDEPLASALAGGLDYASPPPVLPMLPNGAPGSNPKSFRNSIPIRVLSDNVSEGFGRIRREIQGRRVRSPRLAQGSAMGSSVPLEFDEEDEDFLLPEQHGGDERSGRSASVASRSRGTSRGGAGSSATVSTPATSARALDEDGRGDVAAVVGGDDDEDEMWGRWENEDRLAVEEAERFDDISVVGFLDEEMRETKTQPQTQRGAVKGRTRARKVAR</sequence>
<dbReference type="Pfam" id="PF21034">
    <property type="entry name" value="BCAS3_WD40"/>
    <property type="match status" value="1"/>
</dbReference>
<feature type="compositionally biased region" description="Basic and acidic residues" evidence="1">
    <location>
        <begin position="24"/>
        <end position="40"/>
    </location>
</feature>
<dbReference type="Proteomes" id="UP001556367">
    <property type="component" value="Unassembled WGS sequence"/>
</dbReference>
<feature type="compositionally biased region" description="Gly residues" evidence="1">
    <location>
        <begin position="345"/>
        <end position="355"/>
    </location>
</feature>
<feature type="domain" description="BCAS3 WD40" evidence="2">
    <location>
        <begin position="1111"/>
        <end position="1170"/>
    </location>
</feature>
<protein>
    <recommendedName>
        <fullName evidence="2">BCAS3 WD40 domain-containing protein</fullName>
    </recommendedName>
</protein>
<evidence type="ECO:0000313" key="3">
    <source>
        <dbReference type="EMBL" id="KAL0948774.1"/>
    </source>
</evidence>
<dbReference type="SUPFAM" id="SSF50969">
    <property type="entry name" value="YVTN repeat-like/Quinoprotein amine dehydrogenase"/>
    <property type="match status" value="1"/>
</dbReference>
<feature type="region of interest" description="Disordered" evidence="1">
    <location>
        <begin position="1"/>
        <end position="166"/>
    </location>
</feature>